<keyword evidence="12" id="KW-1185">Reference proteome</keyword>
<dbReference type="InterPro" id="IPR000086">
    <property type="entry name" value="NUDIX_hydrolase_dom"/>
</dbReference>
<feature type="transmembrane region" description="Helical" evidence="7">
    <location>
        <begin position="980"/>
        <end position="1005"/>
    </location>
</feature>
<proteinExistence type="inferred from homology"/>
<evidence type="ECO:0000256" key="4">
    <source>
        <dbReference type="ARBA" id="ARBA00022692"/>
    </source>
</evidence>
<dbReference type="Pfam" id="PF09815">
    <property type="entry name" value="XK-related"/>
    <property type="match status" value="1"/>
</dbReference>
<dbReference type="InterPro" id="IPR018629">
    <property type="entry name" value="XK-rel"/>
</dbReference>
<dbReference type="PROSITE" id="PS51462">
    <property type="entry name" value="NUDIX"/>
    <property type="match status" value="1"/>
</dbReference>
<feature type="transmembrane region" description="Helical" evidence="7">
    <location>
        <begin position="424"/>
        <end position="443"/>
    </location>
</feature>
<gene>
    <name evidence="11" type="primary">NUDT14</name>
    <name evidence="11" type="ORF">GZH46_00975</name>
</gene>
<dbReference type="InterPro" id="IPR015797">
    <property type="entry name" value="NUDIX_hydrolase-like_dom_sf"/>
</dbReference>
<feature type="signal peptide" evidence="9">
    <location>
        <begin position="1"/>
        <end position="22"/>
    </location>
</feature>
<evidence type="ECO:0000256" key="7">
    <source>
        <dbReference type="RuleBase" id="RU910716"/>
    </source>
</evidence>
<feature type="transmembrane region" description="Helical" evidence="7">
    <location>
        <begin position="393"/>
        <end position="412"/>
    </location>
</feature>
<keyword evidence="9" id="KW-0732">Signal</keyword>
<evidence type="ECO:0000256" key="3">
    <source>
        <dbReference type="ARBA" id="ARBA00022475"/>
    </source>
</evidence>
<keyword evidence="5 7" id="KW-1133">Transmembrane helix</keyword>
<organism evidence="11 12">
    <name type="scientific">Fragariocoptes setiger</name>
    <dbReference type="NCBI Taxonomy" id="1670756"/>
    <lineage>
        <taxon>Eukaryota</taxon>
        <taxon>Metazoa</taxon>
        <taxon>Ecdysozoa</taxon>
        <taxon>Arthropoda</taxon>
        <taxon>Chelicerata</taxon>
        <taxon>Arachnida</taxon>
        <taxon>Acari</taxon>
        <taxon>Acariformes</taxon>
        <taxon>Trombidiformes</taxon>
        <taxon>Prostigmata</taxon>
        <taxon>Eupodina</taxon>
        <taxon>Eriophyoidea</taxon>
        <taxon>Phytoptidae</taxon>
        <taxon>Fragariocoptes</taxon>
    </lineage>
</organism>
<evidence type="ECO:0000256" key="8">
    <source>
        <dbReference type="SAM" id="MobiDB-lite"/>
    </source>
</evidence>
<feature type="region of interest" description="Disordered" evidence="8">
    <location>
        <begin position="800"/>
        <end position="830"/>
    </location>
</feature>
<evidence type="ECO:0000256" key="1">
    <source>
        <dbReference type="ARBA" id="ARBA00004651"/>
    </source>
</evidence>
<feature type="transmembrane region" description="Helical" evidence="7">
    <location>
        <begin position="883"/>
        <end position="905"/>
    </location>
</feature>
<comment type="caution">
    <text evidence="11">The sequence shown here is derived from an EMBL/GenBank/DDBJ whole genome shotgun (WGS) entry which is preliminary data.</text>
</comment>
<evidence type="ECO:0000256" key="5">
    <source>
        <dbReference type="ARBA" id="ARBA00022989"/>
    </source>
</evidence>
<dbReference type="Gene3D" id="3.90.79.10">
    <property type="entry name" value="Nucleoside Triphosphate Pyrophosphohydrolase"/>
    <property type="match status" value="1"/>
</dbReference>
<feature type="transmembrane region" description="Helical" evidence="7">
    <location>
        <begin position="917"/>
        <end position="936"/>
    </location>
</feature>
<dbReference type="PANTHER" id="PTHR16024:SF4">
    <property type="entry name" value="XK-RELATED PROTEIN"/>
    <property type="match status" value="1"/>
</dbReference>
<evidence type="ECO:0000256" key="9">
    <source>
        <dbReference type="SAM" id="SignalP"/>
    </source>
</evidence>
<comment type="caution">
    <text evidence="7">Lacks conserved residue(s) required for the propagation of feature annotation.</text>
</comment>
<dbReference type="SMART" id="SM00703">
    <property type="entry name" value="NRF"/>
    <property type="match status" value="1"/>
</dbReference>
<feature type="domain" description="Nudix hydrolase" evidence="10">
    <location>
        <begin position="1235"/>
        <end position="1398"/>
    </location>
</feature>
<feature type="transmembrane region" description="Helical" evidence="7">
    <location>
        <begin position="1017"/>
        <end position="1034"/>
    </location>
</feature>
<dbReference type="Pfam" id="PF20146">
    <property type="entry name" value="NRF"/>
    <property type="match status" value="1"/>
</dbReference>
<dbReference type="Proteomes" id="UP000825002">
    <property type="component" value="Unassembled WGS sequence"/>
</dbReference>
<dbReference type="InterPro" id="IPR006621">
    <property type="entry name" value="Nose-resist-to-fluoxetine_N"/>
</dbReference>
<accession>A0ABQ7SAN3</accession>
<feature type="transmembrane region" description="Helical" evidence="7">
    <location>
        <begin position="1074"/>
        <end position="1094"/>
    </location>
</feature>
<keyword evidence="6 7" id="KW-0472">Membrane</keyword>
<dbReference type="CDD" id="cd18887">
    <property type="entry name" value="NUDIX_UGPPase_Nudt14"/>
    <property type="match status" value="1"/>
</dbReference>
<keyword evidence="4 7" id="KW-0812">Transmembrane</keyword>
<evidence type="ECO:0000256" key="6">
    <source>
        <dbReference type="ARBA" id="ARBA00023136"/>
    </source>
</evidence>
<feature type="chain" id="PRO_5046457365" description="XK-related protein" evidence="9">
    <location>
        <begin position="23"/>
        <end position="1414"/>
    </location>
</feature>
<evidence type="ECO:0000313" key="11">
    <source>
        <dbReference type="EMBL" id="KAG9510485.1"/>
    </source>
</evidence>
<evidence type="ECO:0000256" key="2">
    <source>
        <dbReference type="ARBA" id="ARBA00008789"/>
    </source>
</evidence>
<keyword evidence="3" id="KW-1003">Cell membrane</keyword>
<reference evidence="11 12" key="1">
    <citation type="submission" date="2020-10" db="EMBL/GenBank/DDBJ databases">
        <authorList>
            <person name="Klimov P.B."/>
            <person name="Dyachkov S.M."/>
            <person name="Chetverikov P.E."/>
        </authorList>
    </citation>
    <scope>NUCLEOTIDE SEQUENCE [LARGE SCALE GENOMIC DNA]</scope>
    <source>
        <strain evidence="11">BMOC 18-1129-001#AD2665</strain>
        <tissue evidence="11">Entire mites</tissue>
    </source>
</reference>
<feature type="transmembrane region" description="Helical" evidence="7">
    <location>
        <begin position="655"/>
        <end position="681"/>
    </location>
</feature>
<feature type="transmembrane region" description="Helical" evidence="7">
    <location>
        <begin position="943"/>
        <end position="960"/>
    </location>
</feature>
<feature type="transmembrane region" description="Helical" evidence="7">
    <location>
        <begin position="299"/>
        <end position="316"/>
    </location>
</feature>
<dbReference type="EMBL" id="JAIFTH010000135">
    <property type="protein sequence ID" value="KAG9510485.1"/>
    <property type="molecule type" value="Genomic_DNA"/>
</dbReference>
<feature type="transmembrane region" description="Helical" evidence="7">
    <location>
        <begin position="1046"/>
        <end position="1067"/>
    </location>
</feature>
<comment type="similarity">
    <text evidence="2 7">Belongs to the XK family.</text>
</comment>
<evidence type="ECO:0000313" key="12">
    <source>
        <dbReference type="Proteomes" id="UP000825002"/>
    </source>
</evidence>
<comment type="subcellular location">
    <subcellularLocation>
        <location evidence="1">Cell membrane</location>
        <topology evidence="1">Multi-pass membrane protein</topology>
    </subcellularLocation>
    <subcellularLocation>
        <location evidence="7">Membrane</location>
        <topology evidence="7">Multi-pass membrane protein</topology>
    </subcellularLocation>
</comment>
<dbReference type="PANTHER" id="PTHR16024">
    <property type="entry name" value="XK-RELATED PROTEIN"/>
    <property type="match status" value="1"/>
</dbReference>
<dbReference type="NCBIfam" id="TIGR00052">
    <property type="entry name" value="nudix-type nucleoside diphosphatase, YffH/AdpP family"/>
    <property type="match status" value="1"/>
</dbReference>
<protein>
    <recommendedName>
        <fullName evidence="7">XK-related protein</fullName>
    </recommendedName>
</protein>
<evidence type="ECO:0000259" key="10">
    <source>
        <dbReference type="PROSITE" id="PS51462"/>
    </source>
</evidence>
<dbReference type="InterPro" id="IPR004385">
    <property type="entry name" value="NDP_pyrophosphatase"/>
</dbReference>
<name>A0ABQ7SAN3_9ACAR</name>
<feature type="transmembrane region" description="Helical" evidence="7">
    <location>
        <begin position="688"/>
        <end position="710"/>
    </location>
</feature>
<sequence length="1414" mass="160717">MMARKWPLRLALLWSIASLVSSSPPIDYLLFNSETSSSDQQPHLKHLTSIFGPEVDVPRTTINSSDETSLNWQIARLLTNSSHRHDSNNVDLKISLKAWQIMQQQAMAYAEHKVKAFRPIINDLMQEANVSEPCNRAINDWLTHLAKFDRWAFNMWNAWGQFPSSGLLEGSFTDLGSYRGCLSVEHHASIGEPQYCTLDFQPIVPKRPPFHNIFARIIELNATNSRQNNNISSTTITPLHELSLRAQYFYYVKFRIGSCFPIKCSLQDIQQMTTSAAQRGILQATHVECQKREVVTLNTYQIVAIGILTSYVTYTLTRGDKRRFNKFAFAISRYIRLTPQLGIVILCFFLLPLLGDGPVYKHVTGDKAANCYKHWWVDLLYIQSFYSNDMLTQGWLCCAIGLITVAWGPYYWNLGAPYTQWQSTIYYNVCQIIWPMSISWIIYACATGRGGPINKILSARVFVPFGRITYMTYLSHALVVYHSSANISIQTEPTLLIFATLVVGQSMGGFGWPFPHAPFNVRPPSSFLSPFQPFSMINRQPRPTIDTPDIPSYLPPTSNIVRRPPATANPPYVVARRRPSPAQTWRWALARRNQWRPRTTIAPERLTTTSMNVTTPSLATVGSNNNQTTTATMIIKTSTAAPVRQVAQFLPICDLMFNLISMIAYFCDSTFNLIALFILYTNPHTQQWAYVGFVSMSLSSFLCQIVSLRWSLKAHFDNYKNQIDANTQAALAEDELIEKSSRHGAFHAPNSVVHVRSHSYGGGPYQTNGMHHSQHQSLHHQATSYPSAYQQPFTTHHFHQHSASTGVGDSSEFLPASTNTSSSMGPHRHSEASTRIRSNYYLSIFFESIVHCLQCGLLLRYIRLVIPIVDHSRVKRDARDLCILRMIHAFCQSAPLLLIQLYIIWSRTSPEQLQPSSVTSAGLSLFSICWALASFTKYSRTKYLHNFVLTWPGVISQLLWRFGTVSSRVVALTFYAVHYGYWIILALALHWASMFLWLLLPGNLLRDDDNVKRPKKLAIAIITAWVYCFCYINFEKHNSKQKMFLFYLLMFLENNLLLSVCLGFSPYLSWTRSISVLTVYLGFLIGITFMMIYYRQFHVNVINADLSASDDSLDSIADHLTPAGKKIIGYKPGTMSVTHHVRDPIVNNHSPPPPQQQSHQLQPQQQHYYANNLPTMSSTNKLPGVFSCRLNSAFGKIGPRVHSVRFINQGDSKYVRPMRMHFTLNDKTRTWDCLKAHDSVSCVIYNKTRQRLIYVKQFRPAVYLASLTSTSELDEIHVDQLPKPKDSRTGYTIELCAGLADKKGKTSQQTMQEEIWEETGYKVPLESVKFVASFRGSTGLSGTLMDLFFCEVTDDQRESQGGGVDDEAIEVLELTIEEAERNLYCSDHEASYSRPPAMLFGTSWFINKYMAVKR</sequence>
<dbReference type="InterPro" id="IPR050895">
    <property type="entry name" value="XK-related_scramblase"/>
</dbReference>
<feature type="transmembrane region" description="Helical" evidence="7">
    <location>
        <begin position="337"/>
        <end position="355"/>
    </location>
</feature>
<dbReference type="SUPFAM" id="SSF55811">
    <property type="entry name" value="Nudix"/>
    <property type="match status" value="1"/>
</dbReference>